<dbReference type="CDD" id="cd07735">
    <property type="entry name" value="class_II_PDE_MBL-fold"/>
    <property type="match status" value="1"/>
</dbReference>
<evidence type="ECO:0000256" key="2">
    <source>
        <dbReference type="ARBA" id="ARBA00023149"/>
    </source>
</evidence>
<reference evidence="6 8" key="2">
    <citation type="journal article" date="2012" name="J. Bacteriol.">
        <title>Complete Genome Sequence of Rahnella sp. Strain Y9602, a Gammaproteobacterium Isolate from Metal- and Radionuclide-Contaminated Soil.</title>
        <authorList>
            <person name="Martinez R.J."/>
            <person name="Bruce D."/>
            <person name="Detter C."/>
            <person name="Goodwin L.A."/>
            <person name="Han J."/>
            <person name="Han C.S."/>
            <person name="Held B."/>
            <person name="Land M.L."/>
            <person name="Mikhailova N."/>
            <person name="Nolan M."/>
            <person name="Pennacchio L."/>
            <person name="Pitluck S."/>
            <person name="Tapia R."/>
            <person name="Woyke T."/>
            <person name="Sobecky P.A."/>
        </authorList>
    </citation>
    <scope>NUCLEOTIDE SEQUENCE [LARGE SCALE GENOMIC DNA]</scope>
    <source>
        <strain evidence="6 8">Y9602</strain>
    </source>
</reference>
<sequence precursor="true">MKKYLLAMMLACWAGQANAGFDVVALGVNGGVEEGNLTSYLIRSDDQKLYLGLDAGSVLPGIRKALEKGSFPQVTAENAAPLTPQGAVFRNLIGGYFISHGHLDHLAGLIISSPEDSKKPIYGTADTIGTLRQHYFNGRVWPNFTDSGSGLRIGTYRLNQQRPAQRFSLGLTGLDGSIYPLSHGGTPSSMILVSRNNQSFAFFGDTGPDEVEKSKNLDTVWRMLGDEVKAQRLKGLIIETSYPDGVPDSKLFGHLTPDWLLKELGTLQQYAGGEGSLKGLTVIISHVKPSLKAGADPEQAIMAQLEKGNNLGVNFVRMAQGDKLEIK</sequence>
<accession>A0A0H3FFF2</accession>
<dbReference type="AlphaFoldDB" id="A0A0H3FFF2"/>
<dbReference type="EC" id="3.1.4.17" evidence="6"/>
<evidence type="ECO:0000256" key="5">
    <source>
        <dbReference type="SAM" id="SignalP"/>
    </source>
</evidence>
<keyword evidence="5" id="KW-0732">Signal</keyword>
<name>A0A0H3FFF2_RAHSY</name>
<dbReference type="EMBL" id="CP002505">
    <property type="protein sequence ID" value="ADW74757.1"/>
    <property type="molecule type" value="Genomic_DNA"/>
</dbReference>
<dbReference type="Pfam" id="PF02112">
    <property type="entry name" value="PDEase_II"/>
    <property type="match status" value="1"/>
</dbReference>
<dbReference type="RefSeq" id="WP_013576453.1">
    <property type="nucleotide sequence ID" value="NC_015061.1"/>
</dbReference>
<dbReference type="PROSITE" id="PS00607">
    <property type="entry name" value="PDEASE_II"/>
    <property type="match status" value="1"/>
</dbReference>
<dbReference type="Gene3D" id="3.60.15.10">
    <property type="entry name" value="Ribonuclease Z/Hydroxyacylglutathione hydrolase-like"/>
    <property type="match status" value="1"/>
</dbReference>
<dbReference type="GO" id="GO:1902660">
    <property type="term" value="P:negative regulation of glucose mediated signaling pathway"/>
    <property type="evidence" value="ECO:0007669"/>
    <property type="project" value="TreeGrafter"/>
</dbReference>
<dbReference type="eggNOG" id="COG5212">
    <property type="taxonomic scope" value="Bacteria"/>
</dbReference>
<evidence type="ECO:0000256" key="1">
    <source>
        <dbReference type="ARBA" id="ARBA00022801"/>
    </source>
</evidence>
<reference evidence="8" key="1">
    <citation type="submission" date="2011-01" db="EMBL/GenBank/DDBJ databases">
        <title>Complete sequence of chromosome of Rahnella sp. Y9602.</title>
        <authorList>
            <consortium name="US DOE Joint Genome Institute"/>
            <person name="Lucas S."/>
            <person name="Copeland A."/>
            <person name="Lapidus A."/>
            <person name="Cheng J.-F."/>
            <person name="Goodwin L."/>
            <person name="Pitluck S."/>
            <person name="Lu M."/>
            <person name="Detter J.C."/>
            <person name="Han C."/>
            <person name="Tapia R."/>
            <person name="Land M."/>
            <person name="Hauser L."/>
            <person name="Kyrpides N."/>
            <person name="Ivanova N."/>
            <person name="Ovchinnikova G."/>
            <person name="Pagani I."/>
            <person name="Sobecky P.A."/>
            <person name="Martinez R.J."/>
            <person name="Woyke T."/>
        </authorList>
    </citation>
    <scope>NUCLEOTIDE SEQUENCE [LARGE SCALE GENOMIC DNA]</scope>
    <source>
        <strain evidence="8">Y9602</strain>
    </source>
</reference>
<dbReference type="HOGENOM" id="CLU_016658_2_0_6"/>
<evidence type="ECO:0000256" key="3">
    <source>
        <dbReference type="ARBA" id="ARBA00025762"/>
    </source>
</evidence>
<comment type="similarity">
    <text evidence="3 4">Belongs to the cyclic nucleotide phosphodiesterase class-II family.</text>
</comment>
<evidence type="ECO:0000256" key="4">
    <source>
        <dbReference type="PIRNR" id="PIRNR000962"/>
    </source>
</evidence>
<keyword evidence="9" id="KW-1185">Reference proteome</keyword>
<dbReference type="PANTHER" id="PTHR28283:SF1">
    <property type="entry name" value="3',5'-CYCLIC-NUCLEOTIDE PHOSPHODIESTERASE 1"/>
    <property type="match status" value="1"/>
</dbReference>
<dbReference type="PIRSF" id="PIRSF000962">
    <property type="entry name" value="Cyc_nuc_PDEase"/>
    <property type="match status" value="1"/>
</dbReference>
<dbReference type="Proteomes" id="UP000007257">
    <property type="component" value="Chromosome"/>
</dbReference>
<keyword evidence="1 4" id="KW-0378">Hydrolase</keyword>
<reference evidence="7 9" key="3">
    <citation type="submission" date="2024-09" db="EMBL/GenBank/DDBJ databases">
        <title>Genomes of Rahnella.</title>
        <authorList>
            <person name="Mnguni F.C."/>
            <person name="Shin G.Y."/>
            <person name="Coutinho T."/>
        </authorList>
    </citation>
    <scope>NUCLEOTIDE SEQUENCE [LARGE SCALE GENOMIC DNA]</scope>
    <source>
        <strain evidence="7 9">20WA0057</strain>
    </source>
</reference>
<feature type="chain" id="PRO_5002608942" evidence="5">
    <location>
        <begin position="20"/>
        <end position="327"/>
    </location>
</feature>
<evidence type="ECO:0000313" key="6">
    <source>
        <dbReference type="EMBL" id="ADW74757.1"/>
    </source>
</evidence>
<evidence type="ECO:0000313" key="8">
    <source>
        <dbReference type="Proteomes" id="UP000007257"/>
    </source>
</evidence>
<organism evidence="6 8">
    <name type="scientific">Rahnella sp. (strain Y9602)</name>
    <dbReference type="NCBI Taxonomy" id="2703885"/>
    <lineage>
        <taxon>Bacteria</taxon>
        <taxon>Pseudomonadati</taxon>
        <taxon>Pseudomonadota</taxon>
        <taxon>Gammaproteobacteria</taxon>
        <taxon>Enterobacterales</taxon>
        <taxon>Yersiniaceae</taxon>
        <taxon>Rahnella</taxon>
    </lineage>
</organism>
<dbReference type="GO" id="GO:0006198">
    <property type="term" value="P:cAMP catabolic process"/>
    <property type="evidence" value="ECO:0007669"/>
    <property type="project" value="UniProtKB-UniRule"/>
</dbReference>
<dbReference type="GO" id="GO:0047555">
    <property type="term" value="F:3',5'-cyclic-GMP phosphodiesterase activity"/>
    <property type="evidence" value="ECO:0007669"/>
    <property type="project" value="TreeGrafter"/>
</dbReference>
<protein>
    <submittedName>
        <fullName evidence="6">Cyclic-AMP phosphodiesterase</fullName>
        <ecNumber evidence="6">3.1.4.17</ecNumber>
    </submittedName>
    <submittedName>
        <fullName evidence="7">MBL fold metallo-hydrolase</fullName>
    </submittedName>
</protein>
<gene>
    <name evidence="6" type="ordered locus">Rahaq_3163</name>
    <name evidence="7" type="ORF">ACFPK4_02100</name>
</gene>
<dbReference type="SUPFAM" id="SSF56281">
    <property type="entry name" value="Metallo-hydrolase/oxidoreductase"/>
    <property type="match status" value="1"/>
</dbReference>
<dbReference type="InterPro" id="IPR036866">
    <property type="entry name" value="RibonucZ/Hydroxyglut_hydro"/>
</dbReference>
<evidence type="ECO:0000313" key="7">
    <source>
        <dbReference type="EMBL" id="MFD3222311.1"/>
    </source>
</evidence>
<dbReference type="PRINTS" id="PR00388">
    <property type="entry name" value="PDIESTERASE2"/>
</dbReference>
<dbReference type="KEGG" id="rah:Rahaq_3163"/>
<keyword evidence="2 4" id="KW-0114">cAMP</keyword>
<dbReference type="InterPro" id="IPR000396">
    <property type="entry name" value="Pdiesterase2"/>
</dbReference>
<dbReference type="OrthoDB" id="9803916at2"/>
<evidence type="ECO:0000313" key="9">
    <source>
        <dbReference type="Proteomes" id="UP001598201"/>
    </source>
</evidence>
<dbReference type="EMBL" id="JBHUCJ010000002">
    <property type="protein sequence ID" value="MFD3222311.1"/>
    <property type="molecule type" value="Genomic_DNA"/>
</dbReference>
<proteinExistence type="inferred from homology"/>
<feature type="signal peptide" evidence="5">
    <location>
        <begin position="1"/>
        <end position="19"/>
    </location>
</feature>
<dbReference type="Proteomes" id="UP001598201">
    <property type="component" value="Unassembled WGS sequence"/>
</dbReference>
<dbReference type="PANTHER" id="PTHR28283">
    <property type="entry name" value="3',5'-CYCLIC-NUCLEOTIDE PHOSPHODIESTERASE 1"/>
    <property type="match status" value="1"/>
</dbReference>
<dbReference type="InterPro" id="IPR024225">
    <property type="entry name" value="cAMP-PdiesteraseII_CS"/>
</dbReference>
<dbReference type="GO" id="GO:0004115">
    <property type="term" value="F:3',5'-cyclic-AMP phosphodiesterase activity"/>
    <property type="evidence" value="ECO:0007669"/>
    <property type="project" value="UniProtKB-UniRule"/>
</dbReference>